<dbReference type="AlphaFoldDB" id="A0A2S8IEC6"/>
<protein>
    <submittedName>
        <fullName evidence="1">PAAR domain-containing protein</fullName>
    </submittedName>
</protein>
<dbReference type="Pfam" id="PF05488">
    <property type="entry name" value="PAAR_motif"/>
    <property type="match status" value="1"/>
</dbReference>
<dbReference type="InterPro" id="IPR008727">
    <property type="entry name" value="PAAR_motif"/>
</dbReference>
<evidence type="ECO:0000313" key="2">
    <source>
        <dbReference type="Proteomes" id="UP000238206"/>
    </source>
</evidence>
<reference evidence="1 2" key="1">
    <citation type="submission" date="2018-02" db="EMBL/GenBank/DDBJ databases">
        <title>Draft genome sequencing of Burkholderia cepacia Y14-15.</title>
        <authorList>
            <person name="Zheng B.-X."/>
        </authorList>
    </citation>
    <scope>NUCLEOTIDE SEQUENCE [LARGE SCALE GENOMIC DNA]</scope>
    <source>
        <strain evidence="1 2">Y14-15</strain>
    </source>
</reference>
<dbReference type="CDD" id="cd14744">
    <property type="entry name" value="PAAR_CT_2"/>
    <property type="match status" value="1"/>
</dbReference>
<name>A0A2S8IEC6_BURCE</name>
<dbReference type="RefSeq" id="WP_105392861.1">
    <property type="nucleotide sequence ID" value="NZ_PUIQ01000048.1"/>
</dbReference>
<dbReference type="Proteomes" id="UP000238206">
    <property type="component" value="Unassembled WGS sequence"/>
</dbReference>
<proteinExistence type="predicted"/>
<organism evidence="1 2">
    <name type="scientific">Burkholderia cepacia</name>
    <name type="common">Pseudomonas cepacia</name>
    <dbReference type="NCBI Taxonomy" id="292"/>
    <lineage>
        <taxon>Bacteria</taxon>
        <taxon>Pseudomonadati</taxon>
        <taxon>Pseudomonadota</taxon>
        <taxon>Betaproteobacteria</taxon>
        <taxon>Burkholderiales</taxon>
        <taxon>Burkholderiaceae</taxon>
        <taxon>Burkholderia</taxon>
        <taxon>Burkholderia cepacia complex</taxon>
    </lineage>
</organism>
<dbReference type="EMBL" id="PUIQ01000048">
    <property type="protein sequence ID" value="PQP13065.1"/>
    <property type="molecule type" value="Genomic_DNA"/>
</dbReference>
<sequence>MKRFDIVKGDSTTAGGVVQGGDSGDLLNGREQAYENDPVMCPACSSIGVIKCDGPRHSMTGPDGRQAALSDDLCICKCTPPPKLIASQSTSYTDT</sequence>
<accession>A0A2S8IEC6</accession>
<comment type="caution">
    <text evidence="1">The sequence shown here is derived from an EMBL/GenBank/DDBJ whole genome shotgun (WGS) entry which is preliminary data.</text>
</comment>
<evidence type="ECO:0000313" key="1">
    <source>
        <dbReference type="EMBL" id="PQP13065.1"/>
    </source>
</evidence>
<gene>
    <name evidence="1" type="ORF">C5615_29520</name>
</gene>